<evidence type="ECO:0000313" key="3">
    <source>
        <dbReference type="WBParaSite" id="Pan_g8539.t1"/>
    </source>
</evidence>
<keyword evidence="2" id="KW-1185">Reference proteome</keyword>
<sequence length="372" mass="42345">MPSIFSTFTNFLKPKPAKKAFTHVEDTISLTFNKTDLTEKKVGEVLMSEEHELPFTDGLSWKFYIYPAGANESFKGALYTLIWVTPKVETVYNYSIGGPAALEHHYYTCSGGWRPQRFESHQALKKRFVNGKLTITCNAKFKITVPLTPMAPRIYQYCDNVPKDFWIVVGEVRLDVHKNFLSLISPIFHSKFVPGTVESESGEIEITDFDLPTVKAAIDYCYGIEPIGVSVDTIVDILRFAEKYNIKSVTNQLEQQYLHFLSLDDFCAIVKYAWEYSRSDLKIACAKFYNQNKEKTTNLTKFFDLSSDIVVPKDRHNHPISRISASKNVACHRCGSMAYMSYLFTPSSVQVSVTVTITFPPPVRHPTNFRVA</sequence>
<name>A0A7E4W961_PANRE</name>
<feature type="domain" description="BTB" evidence="1">
    <location>
        <begin position="163"/>
        <end position="222"/>
    </location>
</feature>
<dbReference type="PANTHER" id="PTHR24413">
    <property type="entry name" value="SPECKLE-TYPE POZ PROTEIN"/>
    <property type="match status" value="1"/>
</dbReference>
<reference evidence="2" key="1">
    <citation type="journal article" date="2013" name="Genetics">
        <title>The draft genome and transcriptome of Panagrellus redivivus are shaped by the harsh demands of a free-living lifestyle.</title>
        <authorList>
            <person name="Srinivasan J."/>
            <person name="Dillman A.R."/>
            <person name="Macchietto M.G."/>
            <person name="Heikkinen L."/>
            <person name="Lakso M."/>
            <person name="Fracchia K.M."/>
            <person name="Antoshechkin I."/>
            <person name="Mortazavi A."/>
            <person name="Wong G."/>
            <person name="Sternberg P.W."/>
        </authorList>
    </citation>
    <scope>NUCLEOTIDE SEQUENCE [LARGE SCALE GENOMIC DNA]</scope>
    <source>
        <strain evidence="2">MT8872</strain>
    </source>
</reference>
<dbReference type="Proteomes" id="UP000492821">
    <property type="component" value="Unassembled WGS sequence"/>
</dbReference>
<dbReference type="AlphaFoldDB" id="A0A7E4W961"/>
<dbReference type="CDD" id="cd18186">
    <property type="entry name" value="BTB_POZ_ZBTB_KLHL-like"/>
    <property type="match status" value="1"/>
</dbReference>
<reference evidence="3" key="2">
    <citation type="submission" date="2020-10" db="UniProtKB">
        <authorList>
            <consortium name="WormBaseParasite"/>
        </authorList>
    </citation>
    <scope>IDENTIFICATION</scope>
</reference>
<proteinExistence type="predicted"/>
<evidence type="ECO:0000259" key="1">
    <source>
        <dbReference type="PROSITE" id="PS50097"/>
    </source>
</evidence>
<accession>A0A7E4W961</accession>
<dbReference type="SMART" id="SM00225">
    <property type="entry name" value="BTB"/>
    <property type="match status" value="1"/>
</dbReference>
<dbReference type="Gene3D" id="3.30.710.10">
    <property type="entry name" value="Potassium Channel Kv1.1, Chain A"/>
    <property type="match status" value="1"/>
</dbReference>
<evidence type="ECO:0000313" key="2">
    <source>
        <dbReference type="Proteomes" id="UP000492821"/>
    </source>
</evidence>
<dbReference type="SUPFAM" id="SSF54695">
    <property type="entry name" value="POZ domain"/>
    <property type="match status" value="1"/>
</dbReference>
<dbReference type="WBParaSite" id="Pan_g8539.t1">
    <property type="protein sequence ID" value="Pan_g8539.t1"/>
    <property type="gene ID" value="Pan_g8539"/>
</dbReference>
<dbReference type="Pfam" id="PF00651">
    <property type="entry name" value="BTB"/>
    <property type="match status" value="1"/>
</dbReference>
<dbReference type="InterPro" id="IPR000210">
    <property type="entry name" value="BTB/POZ_dom"/>
</dbReference>
<dbReference type="InterPro" id="IPR011333">
    <property type="entry name" value="SKP1/BTB/POZ_sf"/>
</dbReference>
<protein>
    <submittedName>
        <fullName evidence="3">BTB domain-containing protein</fullName>
    </submittedName>
</protein>
<organism evidence="2 3">
    <name type="scientific">Panagrellus redivivus</name>
    <name type="common">Microworm</name>
    <dbReference type="NCBI Taxonomy" id="6233"/>
    <lineage>
        <taxon>Eukaryota</taxon>
        <taxon>Metazoa</taxon>
        <taxon>Ecdysozoa</taxon>
        <taxon>Nematoda</taxon>
        <taxon>Chromadorea</taxon>
        <taxon>Rhabditida</taxon>
        <taxon>Tylenchina</taxon>
        <taxon>Panagrolaimomorpha</taxon>
        <taxon>Panagrolaimoidea</taxon>
        <taxon>Panagrolaimidae</taxon>
        <taxon>Panagrellus</taxon>
    </lineage>
</organism>
<dbReference type="PROSITE" id="PS50097">
    <property type="entry name" value="BTB"/>
    <property type="match status" value="1"/>
</dbReference>